<organism evidence="2">
    <name type="scientific">Spodoptera frugiperda</name>
    <name type="common">Fall armyworm</name>
    <dbReference type="NCBI Taxonomy" id="7108"/>
    <lineage>
        <taxon>Eukaryota</taxon>
        <taxon>Metazoa</taxon>
        <taxon>Ecdysozoa</taxon>
        <taxon>Arthropoda</taxon>
        <taxon>Hexapoda</taxon>
        <taxon>Insecta</taxon>
        <taxon>Pterygota</taxon>
        <taxon>Neoptera</taxon>
        <taxon>Endopterygota</taxon>
        <taxon>Lepidoptera</taxon>
        <taxon>Glossata</taxon>
        <taxon>Ditrysia</taxon>
        <taxon>Noctuoidea</taxon>
        <taxon>Noctuidae</taxon>
        <taxon>Amphipyrinae</taxon>
        <taxon>Spodoptera</taxon>
    </lineage>
</organism>
<keyword evidence="4" id="KW-1185">Reference proteome</keyword>
<name>A0A2H1V3V3_SPOFR</name>
<evidence type="ECO:0000313" key="2">
    <source>
        <dbReference type="EMBL" id="SOQ35456.1"/>
    </source>
</evidence>
<sequence>MTSRRVEDTHQQILNKLLSESGLECFRTLVQSPESYTSSEAAEEGGRVEEISPIPIESPPEEQPKMVVEEEVPEVEPEIFPSASLRFPLPDKVRALEKQNRIFVLPEDLKTSIDPQAIPKINTTPQQKCIDMLGELLGCKRYKNCLAEYWFLDTLANLLRRAQEEEMDRPTQAILMIWFCQWMKEMQYFDAADRQRMMRRFQENMLAAAKFVAQTDHIPTPFHAGIVYKSPEDEIKETHAPTKLDSKHLVHFAGTNFECCMRDLVKIIHYIFDLFSTDYQYNLVRSVFTFTPDYVQIDGPYQIQVPKRLYSPVKAKAKKPEKSPKKDAKVVKGKKKEDTEEYLALMELKARDEKLLEEQEEHDREMWLLRSSILPLSFAGTEEFFDGYWPAPPPPPEPDPAIETPKSKGKGKGKK</sequence>
<proteinExistence type="predicted"/>
<dbReference type="RefSeq" id="XP_035441531.2">
    <property type="nucleotide sequence ID" value="XM_035585638.2"/>
</dbReference>
<evidence type="ECO:0000256" key="1">
    <source>
        <dbReference type="SAM" id="MobiDB-lite"/>
    </source>
</evidence>
<feature type="region of interest" description="Disordered" evidence="1">
    <location>
        <begin position="314"/>
        <end position="333"/>
    </location>
</feature>
<protein>
    <submittedName>
        <fullName evidence="2">SFRICE_011792</fullName>
    </submittedName>
    <submittedName>
        <fullName evidence="3">SFRICE_028927</fullName>
    </submittedName>
    <submittedName>
        <fullName evidence="5">Uncharacterized protein LOC118270201</fullName>
    </submittedName>
</protein>
<reference evidence="5" key="2">
    <citation type="submission" date="2025-04" db="UniProtKB">
        <authorList>
            <consortium name="RefSeq"/>
        </authorList>
    </citation>
    <scope>IDENTIFICATION</scope>
    <source>
        <tissue evidence="5">Whole larval tissue</tissue>
    </source>
</reference>
<reference evidence="2" key="1">
    <citation type="submission" date="2016-07" db="EMBL/GenBank/DDBJ databases">
        <authorList>
            <person name="Bretaudeau A."/>
        </authorList>
    </citation>
    <scope>NUCLEOTIDE SEQUENCE</scope>
    <source>
        <strain evidence="2">Rice</strain>
        <tissue evidence="2">Whole body</tissue>
    </source>
</reference>
<evidence type="ECO:0000313" key="3">
    <source>
        <dbReference type="EMBL" id="SOQ55359.1"/>
    </source>
</evidence>
<evidence type="ECO:0000313" key="5">
    <source>
        <dbReference type="RefSeq" id="XP_035441531.2"/>
    </source>
</evidence>
<dbReference type="EMBL" id="ODYU01010330">
    <property type="protein sequence ID" value="SOQ55359.1"/>
    <property type="molecule type" value="Genomic_DNA"/>
</dbReference>
<feature type="compositionally biased region" description="Basic and acidic residues" evidence="1">
    <location>
        <begin position="318"/>
        <end position="333"/>
    </location>
</feature>
<dbReference type="GeneID" id="118270201"/>
<dbReference type="Proteomes" id="UP000829999">
    <property type="component" value="Chromosome 13"/>
</dbReference>
<accession>A0A2H1V3V3</accession>
<evidence type="ECO:0000313" key="4">
    <source>
        <dbReference type="Proteomes" id="UP000829999"/>
    </source>
</evidence>
<feature type="region of interest" description="Disordered" evidence="1">
    <location>
        <begin position="34"/>
        <end position="64"/>
    </location>
</feature>
<dbReference type="AlphaFoldDB" id="A0A2H1V3V3"/>
<dbReference type="EMBL" id="ODYU01000534">
    <property type="protein sequence ID" value="SOQ35456.1"/>
    <property type="molecule type" value="Genomic_DNA"/>
</dbReference>
<dbReference type="OrthoDB" id="6776666at2759"/>
<feature type="region of interest" description="Disordered" evidence="1">
    <location>
        <begin position="385"/>
        <end position="415"/>
    </location>
</feature>
<feature type="compositionally biased region" description="Pro residues" evidence="1">
    <location>
        <begin position="390"/>
        <end position="399"/>
    </location>
</feature>
<gene>
    <name evidence="5" type="primary">LOC118270201</name>
    <name evidence="2" type="ORF">SFRICE_011792</name>
    <name evidence="3" type="ORF">SFRICE_028927</name>
</gene>